<dbReference type="CDD" id="cd16936">
    <property type="entry name" value="HATPase_RsbW-like"/>
    <property type="match status" value="1"/>
</dbReference>
<dbReference type="PANTHER" id="PTHR35526:SF3">
    <property type="entry name" value="ANTI-SIGMA-F FACTOR RSBW"/>
    <property type="match status" value="1"/>
</dbReference>
<dbReference type="EMBL" id="JABXJJ020000003">
    <property type="protein sequence ID" value="MDI5968385.1"/>
    <property type="molecule type" value="Genomic_DNA"/>
</dbReference>
<name>A0AA90KET1_9ACTN</name>
<sequence>MADDVLLVCSELLANVLRHVESPWCVLRVEVGEVVRLTVHDASRILPSVQVGEELAESGRGLLMIGALSSGWGCEPTLTGKSVWAEFSRLPTRPTMHVEGPVRSSA</sequence>
<comment type="caution">
    <text evidence="1">The sequence shown here is derived from an EMBL/GenBank/DDBJ whole genome shotgun (WGS) entry which is preliminary data.</text>
</comment>
<dbReference type="RefSeq" id="WP_271313099.1">
    <property type="nucleotide sequence ID" value="NZ_JABXJJ020000003.1"/>
</dbReference>
<dbReference type="Gene3D" id="3.30.565.10">
    <property type="entry name" value="Histidine kinase-like ATPase, C-terminal domain"/>
    <property type="match status" value="1"/>
</dbReference>
<dbReference type="AlphaFoldDB" id="A0AA90KET1"/>
<reference evidence="1" key="1">
    <citation type="submission" date="2023-05" db="EMBL/GenBank/DDBJ databases">
        <title>Streptantibioticus silvisoli sp. nov., acidotolerant actinomycetes 1 from pine litter.</title>
        <authorList>
            <person name="Swiecimska M."/>
            <person name="Golinska P."/>
            <person name="Sangal V."/>
            <person name="Wachnowicz B."/>
            <person name="Goodfellow M."/>
        </authorList>
    </citation>
    <scope>NUCLEOTIDE SEQUENCE</scope>
    <source>
        <strain evidence="1">SL13</strain>
    </source>
</reference>
<proteinExistence type="predicted"/>
<dbReference type="InterPro" id="IPR036890">
    <property type="entry name" value="HATPase_C_sf"/>
</dbReference>
<keyword evidence="1" id="KW-0067">ATP-binding</keyword>
<evidence type="ECO:0000313" key="1">
    <source>
        <dbReference type="EMBL" id="MDI5968385.1"/>
    </source>
</evidence>
<protein>
    <submittedName>
        <fullName evidence="1">ATP-binding protein</fullName>
    </submittedName>
</protein>
<accession>A0AA90KET1</accession>
<gene>
    <name evidence="1" type="ORF">POF50_003315</name>
</gene>
<keyword evidence="1" id="KW-0547">Nucleotide-binding</keyword>
<dbReference type="InterPro" id="IPR050267">
    <property type="entry name" value="Anti-sigma-factor_SerPK"/>
</dbReference>
<organism evidence="1">
    <name type="scientific">Streptantibioticus silvisoli</name>
    <dbReference type="NCBI Taxonomy" id="2705255"/>
    <lineage>
        <taxon>Bacteria</taxon>
        <taxon>Bacillati</taxon>
        <taxon>Actinomycetota</taxon>
        <taxon>Actinomycetes</taxon>
        <taxon>Kitasatosporales</taxon>
        <taxon>Streptomycetaceae</taxon>
        <taxon>Streptantibioticus</taxon>
    </lineage>
</organism>
<dbReference type="GO" id="GO:0005524">
    <property type="term" value="F:ATP binding"/>
    <property type="evidence" value="ECO:0007669"/>
    <property type="project" value="UniProtKB-KW"/>
</dbReference>
<dbReference type="PANTHER" id="PTHR35526">
    <property type="entry name" value="ANTI-SIGMA-F FACTOR RSBW-RELATED"/>
    <property type="match status" value="1"/>
</dbReference>